<evidence type="ECO:0008006" key="4">
    <source>
        <dbReference type="Google" id="ProtNLM"/>
    </source>
</evidence>
<dbReference type="Proteomes" id="UP001055093">
    <property type="component" value="Unassembled WGS sequence"/>
</dbReference>
<reference evidence="2" key="2">
    <citation type="submission" date="2021-08" db="EMBL/GenBank/DDBJ databases">
        <authorList>
            <person name="Tani A."/>
            <person name="Ola A."/>
            <person name="Ogura Y."/>
            <person name="Katsura K."/>
            <person name="Hayashi T."/>
        </authorList>
    </citation>
    <scope>NUCLEOTIDE SEQUENCE</scope>
    <source>
        <strain evidence="2">DSM 14458</strain>
    </source>
</reference>
<reference evidence="2" key="1">
    <citation type="journal article" date="2021" name="Front. Microbiol.">
        <title>Comprehensive Comparative Genomics and Phenotyping of Methylobacterium Species.</title>
        <authorList>
            <person name="Alessa O."/>
            <person name="Ogura Y."/>
            <person name="Fujitani Y."/>
            <person name="Takami H."/>
            <person name="Hayashi T."/>
            <person name="Sahin N."/>
            <person name="Tani A."/>
        </authorList>
    </citation>
    <scope>NUCLEOTIDE SEQUENCE</scope>
    <source>
        <strain evidence="2">DSM 14458</strain>
    </source>
</reference>
<keyword evidence="1" id="KW-0732">Signal</keyword>
<accession>A0ABQ4UR25</accession>
<evidence type="ECO:0000256" key="1">
    <source>
        <dbReference type="SAM" id="SignalP"/>
    </source>
</evidence>
<dbReference type="EMBL" id="BPRE01000001">
    <property type="protein sequence ID" value="GJE73809.1"/>
    <property type="molecule type" value="Genomic_DNA"/>
</dbReference>
<sequence length="131" mass="14214">MTWMPAFLLALAPYALVPSASASAQDSSRAYLEHRNDLGLIAYCSDKGWLPADSAQFFEIGIAEIYGKPSPTPKGDLHERKGREGISYLEGEEQTLAELAAKNNVEVAEVCEQYKVQIKLGKAIAAGKKAK</sequence>
<gene>
    <name evidence="2" type="ORF">BGCPKDLD_0376</name>
</gene>
<evidence type="ECO:0000313" key="2">
    <source>
        <dbReference type="EMBL" id="GJE73809.1"/>
    </source>
</evidence>
<feature type="chain" id="PRO_5045787658" description="Secreted protein" evidence="1">
    <location>
        <begin position="25"/>
        <end position="131"/>
    </location>
</feature>
<proteinExistence type="predicted"/>
<keyword evidence="3" id="KW-1185">Reference proteome</keyword>
<comment type="caution">
    <text evidence="2">The sequence shown here is derived from an EMBL/GenBank/DDBJ whole genome shotgun (WGS) entry which is preliminary data.</text>
</comment>
<feature type="signal peptide" evidence="1">
    <location>
        <begin position="1"/>
        <end position="24"/>
    </location>
</feature>
<evidence type="ECO:0000313" key="3">
    <source>
        <dbReference type="Proteomes" id="UP001055093"/>
    </source>
</evidence>
<protein>
    <recommendedName>
        <fullName evidence="4">Secreted protein</fullName>
    </recommendedName>
</protein>
<organism evidence="2 3">
    <name type="scientific">Methylorubrum suomiense</name>
    <dbReference type="NCBI Taxonomy" id="144191"/>
    <lineage>
        <taxon>Bacteria</taxon>
        <taxon>Pseudomonadati</taxon>
        <taxon>Pseudomonadota</taxon>
        <taxon>Alphaproteobacteria</taxon>
        <taxon>Hyphomicrobiales</taxon>
        <taxon>Methylobacteriaceae</taxon>
        <taxon>Methylorubrum</taxon>
    </lineage>
</organism>
<dbReference type="RefSeq" id="WP_238307411.1">
    <property type="nucleotide sequence ID" value="NZ_BPRE01000001.1"/>
</dbReference>
<name>A0ABQ4UR25_9HYPH</name>